<evidence type="ECO:0000256" key="3">
    <source>
        <dbReference type="ARBA" id="ARBA00007282"/>
    </source>
</evidence>
<dbReference type="InterPro" id="IPR044851">
    <property type="entry name" value="Wax_synthase"/>
</dbReference>
<protein>
    <recommendedName>
        <fullName evidence="9">Wax synthase domain-containing protein</fullName>
    </recommendedName>
</protein>
<dbReference type="PANTHER" id="PTHR31595">
    <property type="entry name" value="LONG-CHAIN-ALCOHOL O-FATTY-ACYLTRANSFERASE 3-RELATED"/>
    <property type="match status" value="1"/>
</dbReference>
<feature type="domain" description="Wax synthase" evidence="9">
    <location>
        <begin position="251"/>
        <end position="322"/>
    </location>
</feature>
<feature type="transmembrane region" description="Helical" evidence="8">
    <location>
        <begin position="280"/>
        <end position="300"/>
    </location>
</feature>
<dbReference type="HOGENOM" id="CLU_034105_0_0_1"/>
<evidence type="ECO:0000256" key="4">
    <source>
        <dbReference type="ARBA" id="ARBA00022679"/>
    </source>
</evidence>
<evidence type="ECO:0000256" key="7">
    <source>
        <dbReference type="ARBA" id="ARBA00023136"/>
    </source>
</evidence>
<evidence type="ECO:0000313" key="11">
    <source>
        <dbReference type="Proteomes" id="UP000054018"/>
    </source>
</evidence>
<dbReference type="GO" id="GO:0016020">
    <property type="term" value="C:membrane"/>
    <property type="evidence" value="ECO:0007669"/>
    <property type="project" value="UniProtKB-SubCell"/>
</dbReference>
<dbReference type="Proteomes" id="UP000054018">
    <property type="component" value="Unassembled WGS sequence"/>
</dbReference>
<comment type="subcellular location">
    <subcellularLocation>
        <location evidence="1">Membrane</location>
        <topology evidence="1">Multi-pass membrane protein</topology>
    </subcellularLocation>
</comment>
<dbReference type="STRING" id="765257.A0A0C9YSC4"/>
<sequence length="412" mass="46667">MAVSWAHLERLSTDFLGIPPTSAALPFDTYTLFVHVLPAFLSFYVVAVLVILPGTRTLRIALLPLIVFLAFHAAIFVDFSCGNPQRAYLNAGFGFVMFCVVMRTLEWTFLKDPLRRRVEPAPLIGVFIDAFDLTINVRGVGWNWSKGLRFPPDTRPTSRVWFAIYVLLSALFHSFMCGILHTAMQTLAPEAFTAAGEATIFDNTLPPLIRYTRSSIISTFTLLAIYAVIQMNYDIGTFIGVTIFQQDPAQWPPVFNEPWKSTSLHDFWTYRWHQLMRRSFIVLGGWPLGFVFGRVGYVLGSYLASGILHSVLMATLSWNIEWWCMPLSFGMMAVAVIIEHAFMQMTGRRVGGWIGRVWTMIWLLMWGNMMVDRFARAGLLEASRVFGNAAQAKEIVEHYVTALDGWLRAYAS</sequence>
<dbReference type="GO" id="GO:0006629">
    <property type="term" value="P:lipid metabolic process"/>
    <property type="evidence" value="ECO:0007669"/>
    <property type="project" value="InterPro"/>
</dbReference>
<evidence type="ECO:0000313" key="10">
    <source>
        <dbReference type="EMBL" id="KIK19541.1"/>
    </source>
</evidence>
<keyword evidence="7 8" id="KW-0472">Membrane</keyword>
<dbReference type="Pfam" id="PF13813">
    <property type="entry name" value="MBOAT_2"/>
    <property type="match status" value="1"/>
</dbReference>
<dbReference type="AlphaFoldDB" id="A0A0C9YSC4"/>
<name>A0A0C9YSC4_9AGAM</name>
<evidence type="ECO:0000256" key="6">
    <source>
        <dbReference type="ARBA" id="ARBA00022989"/>
    </source>
</evidence>
<keyword evidence="11" id="KW-1185">Reference proteome</keyword>
<dbReference type="EMBL" id="KN833782">
    <property type="protein sequence ID" value="KIK19541.1"/>
    <property type="molecule type" value="Genomic_DNA"/>
</dbReference>
<evidence type="ECO:0000256" key="2">
    <source>
        <dbReference type="ARBA" id="ARBA00005179"/>
    </source>
</evidence>
<comment type="pathway">
    <text evidence="2">Secondary metabolite biosynthesis.</text>
</comment>
<evidence type="ECO:0000256" key="5">
    <source>
        <dbReference type="ARBA" id="ARBA00022692"/>
    </source>
</evidence>
<keyword evidence="6 8" id="KW-1133">Transmembrane helix</keyword>
<keyword evidence="4" id="KW-0808">Transferase</keyword>
<gene>
    <name evidence="10" type="ORF">PISMIDRAFT_659037</name>
</gene>
<evidence type="ECO:0000256" key="8">
    <source>
        <dbReference type="SAM" id="Phobius"/>
    </source>
</evidence>
<dbReference type="GO" id="GO:0008374">
    <property type="term" value="F:O-acyltransferase activity"/>
    <property type="evidence" value="ECO:0007669"/>
    <property type="project" value="InterPro"/>
</dbReference>
<feature type="transmembrane region" description="Helical" evidence="8">
    <location>
        <begin position="350"/>
        <end position="371"/>
    </location>
</feature>
<keyword evidence="5 8" id="KW-0812">Transmembrane</keyword>
<feature type="transmembrane region" description="Helical" evidence="8">
    <location>
        <begin position="320"/>
        <end position="338"/>
    </location>
</feature>
<proteinExistence type="inferred from homology"/>
<comment type="similarity">
    <text evidence="3">Belongs to the wax synthase family.</text>
</comment>
<feature type="transmembrane region" description="Helical" evidence="8">
    <location>
        <begin position="89"/>
        <end position="109"/>
    </location>
</feature>
<feature type="transmembrane region" description="Helical" evidence="8">
    <location>
        <begin position="160"/>
        <end position="180"/>
    </location>
</feature>
<dbReference type="PANTHER" id="PTHR31595:SF57">
    <property type="entry name" value="OS04G0481900 PROTEIN"/>
    <property type="match status" value="1"/>
</dbReference>
<organism evidence="10 11">
    <name type="scientific">Pisolithus microcarpus 441</name>
    <dbReference type="NCBI Taxonomy" id="765257"/>
    <lineage>
        <taxon>Eukaryota</taxon>
        <taxon>Fungi</taxon>
        <taxon>Dikarya</taxon>
        <taxon>Basidiomycota</taxon>
        <taxon>Agaricomycotina</taxon>
        <taxon>Agaricomycetes</taxon>
        <taxon>Agaricomycetidae</taxon>
        <taxon>Boletales</taxon>
        <taxon>Sclerodermatineae</taxon>
        <taxon>Pisolithaceae</taxon>
        <taxon>Pisolithus</taxon>
    </lineage>
</organism>
<feature type="transmembrane region" description="Helical" evidence="8">
    <location>
        <begin position="60"/>
        <end position="77"/>
    </location>
</feature>
<dbReference type="OrthoDB" id="1077582at2759"/>
<reference evidence="10 11" key="1">
    <citation type="submission" date="2014-04" db="EMBL/GenBank/DDBJ databases">
        <authorList>
            <consortium name="DOE Joint Genome Institute"/>
            <person name="Kuo A."/>
            <person name="Kohler A."/>
            <person name="Costa M.D."/>
            <person name="Nagy L.G."/>
            <person name="Floudas D."/>
            <person name="Copeland A."/>
            <person name="Barry K.W."/>
            <person name="Cichocki N."/>
            <person name="Veneault-Fourrey C."/>
            <person name="LaButti K."/>
            <person name="Lindquist E.A."/>
            <person name="Lipzen A."/>
            <person name="Lundell T."/>
            <person name="Morin E."/>
            <person name="Murat C."/>
            <person name="Sun H."/>
            <person name="Tunlid A."/>
            <person name="Henrissat B."/>
            <person name="Grigoriev I.V."/>
            <person name="Hibbett D.S."/>
            <person name="Martin F."/>
            <person name="Nordberg H.P."/>
            <person name="Cantor M.N."/>
            <person name="Hua S.X."/>
        </authorList>
    </citation>
    <scope>NUCLEOTIDE SEQUENCE [LARGE SCALE GENOMIC DNA]</scope>
    <source>
        <strain evidence="10 11">441</strain>
    </source>
</reference>
<accession>A0A0C9YSC4</accession>
<evidence type="ECO:0000256" key="1">
    <source>
        <dbReference type="ARBA" id="ARBA00004141"/>
    </source>
</evidence>
<evidence type="ECO:0000259" key="9">
    <source>
        <dbReference type="Pfam" id="PF13813"/>
    </source>
</evidence>
<reference evidence="11" key="2">
    <citation type="submission" date="2015-01" db="EMBL/GenBank/DDBJ databases">
        <title>Evolutionary Origins and Diversification of the Mycorrhizal Mutualists.</title>
        <authorList>
            <consortium name="DOE Joint Genome Institute"/>
            <consortium name="Mycorrhizal Genomics Consortium"/>
            <person name="Kohler A."/>
            <person name="Kuo A."/>
            <person name="Nagy L.G."/>
            <person name="Floudas D."/>
            <person name="Copeland A."/>
            <person name="Barry K.W."/>
            <person name="Cichocki N."/>
            <person name="Veneault-Fourrey C."/>
            <person name="LaButti K."/>
            <person name="Lindquist E.A."/>
            <person name="Lipzen A."/>
            <person name="Lundell T."/>
            <person name="Morin E."/>
            <person name="Murat C."/>
            <person name="Riley R."/>
            <person name="Ohm R."/>
            <person name="Sun H."/>
            <person name="Tunlid A."/>
            <person name="Henrissat B."/>
            <person name="Grigoriev I.V."/>
            <person name="Hibbett D.S."/>
            <person name="Martin F."/>
        </authorList>
    </citation>
    <scope>NUCLEOTIDE SEQUENCE [LARGE SCALE GENOMIC DNA]</scope>
    <source>
        <strain evidence="11">441</strain>
    </source>
</reference>
<dbReference type="InterPro" id="IPR032805">
    <property type="entry name" value="Wax_synthase_dom"/>
</dbReference>
<feature type="transmembrane region" description="Helical" evidence="8">
    <location>
        <begin position="32"/>
        <end position="53"/>
    </location>
</feature>